<gene>
    <name evidence="6" type="ORF">RM590_34880</name>
</gene>
<dbReference type="InterPro" id="IPR037459">
    <property type="entry name" value="RhgT-like"/>
</dbReference>
<evidence type="ECO:0000259" key="4">
    <source>
        <dbReference type="Pfam" id="PF13472"/>
    </source>
</evidence>
<dbReference type="SUPFAM" id="SSF49785">
    <property type="entry name" value="Galactose-binding domain-like"/>
    <property type="match status" value="1"/>
</dbReference>
<evidence type="ECO:0000256" key="3">
    <source>
        <dbReference type="SAM" id="SignalP"/>
    </source>
</evidence>
<dbReference type="PANTHER" id="PTHR43695">
    <property type="entry name" value="PUTATIVE (AFU_ORTHOLOGUE AFUA_2G17250)-RELATED"/>
    <property type="match status" value="1"/>
</dbReference>
<dbReference type="InterPro" id="IPR008979">
    <property type="entry name" value="Galactose-bd-like_sf"/>
</dbReference>
<dbReference type="InterPro" id="IPR036514">
    <property type="entry name" value="SGNH_hydro_sf"/>
</dbReference>
<dbReference type="InterPro" id="IPR013830">
    <property type="entry name" value="SGNH_hydro"/>
</dbReference>
<comment type="caution">
    <text evidence="6">The sequence shown here is derived from an EMBL/GenBank/DDBJ whole genome shotgun (WGS) entry which is preliminary data.</text>
</comment>
<feature type="domain" description="SGNH hydrolase-type esterase" evidence="4">
    <location>
        <begin position="43"/>
        <end position="201"/>
    </location>
</feature>
<dbReference type="Pfam" id="PF13472">
    <property type="entry name" value="Lipase_GDSL_2"/>
    <property type="match status" value="1"/>
</dbReference>
<organism evidence="6 7">
    <name type="scientific">Streptomyces litchfieldiae</name>
    <dbReference type="NCBI Taxonomy" id="3075543"/>
    <lineage>
        <taxon>Bacteria</taxon>
        <taxon>Bacillati</taxon>
        <taxon>Actinomycetota</taxon>
        <taxon>Actinomycetes</taxon>
        <taxon>Kitasatosporales</taxon>
        <taxon>Streptomycetaceae</taxon>
        <taxon>Streptomyces</taxon>
    </lineage>
</organism>
<sequence length="404" mass="42700">MSRFLRAAATALGALVAITAVALALPGQAAAAAAGPTVYIASDSTAQTYNASFEPQTGWGQVLDRYFADDVTVANHAIGGRSSRSFIEQGRLRTILDQIQPGDYLFVQFGHNDASVNIPERYTSPEDYKEYLRNDYIAGARARGATPVIITPVSRRSFDAATGRFNVSFPQYVQRAIEVANEEGVPLIDLSAASRAYLDSIGPEAARDVFLHTDPGEYPNRPGGTADDTHFQRYGALQMARLVARATAGLGVPLSGLVRTTTADVYDLGPSGAPVASSYTQVTAATAYTAQRGYGIVGSGLIERDRGSSMNALQRDFVALFNGSYQFRADVPNGAYEVRLYVGDANGSARTNVTLEGSVQGRLAPASGTATAQTFAVTVTDGRLDLALSGETAHLNAVEILPAA</sequence>
<dbReference type="CDD" id="cd01821">
    <property type="entry name" value="Rhamnogalacturan_acetylesterase_like"/>
    <property type="match status" value="1"/>
</dbReference>
<keyword evidence="2" id="KW-0378">Hydrolase</keyword>
<dbReference type="Pfam" id="PF21254">
    <property type="entry name" value="AGA-YXIM_GBD"/>
    <property type="match status" value="1"/>
</dbReference>
<feature type="chain" id="PRO_5046865092" evidence="3">
    <location>
        <begin position="25"/>
        <end position="404"/>
    </location>
</feature>
<evidence type="ECO:0000256" key="2">
    <source>
        <dbReference type="ARBA" id="ARBA00022801"/>
    </source>
</evidence>
<dbReference type="RefSeq" id="WP_311708836.1">
    <property type="nucleotide sequence ID" value="NZ_JAVREL010000040.1"/>
</dbReference>
<dbReference type="PANTHER" id="PTHR43695:SF1">
    <property type="entry name" value="RHAMNOGALACTURONAN ACETYLESTERASE"/>
    <property type="match status" value="1"/>
</dbReference>
<dbReference type="InterPro" id="IPR049033">
    <property type="entry name" value="AGA-YXIM_GBD"/>
</dbReference>
<evidence type="ECO:0000313" key="7">
    <source>
        <dbReference type="Proteomes" id="UP001183246"/>
    </source>
</evidence>
<evidence type="ECO:0000313" key="6">
    <source>
        <dbReference type="EMBL" id="MDT0347710.1"/>
    </source>
</evidence>
<comment type="similarity">
    <text evidence="1">Belongs to the 'GDSL' lipolytic enzyme family.</text>
</comment>
<feature type="domain" description="Beta-agarase/YXIM esterase-like galactose-binding" evidence="5">
    <location>
        <begin position="272"/>
        <end position="388"/>
    </location>
</feature>
<reference evidence="7" key="1">
    <citation type="submission" date="2023-07" db="EMBL/GenBank/DDBJ databases">
        <title>30 novel species of actinomycetes from the DSMZ collection.</title>
        <authorList>
            <person name="Nouioui I."/>
        </authorList>
    </citation>
    <scope>NUCLEOTIDE SEQUENCE [LARGE SCALE GENOMIC DNA]</scope>
    <source>
        <strain evidence="7">DSM 44938</strain>
    </source>
</reference>
<dbReference type="SUPFAM" id="SSF52266">
    <property type="entry name" value="SGNH hydrolase"/>
    <property type="match status" value="1"/>
</dbReference>
<keyword evidence="3" id="KW-0732">Signal</keyword>
<proteinExistence type="inferred from homology"/>
<dbReference type="Gene3D" id="2.60.120.430">
    <property type="entry name" value="Galactose-binding lectin"/>
    <property type="match status" value="1"/>
</dbReference>
<dbReference type="Gene3D" id="3.40.50.1110">
    <property type="entry name" value="SGNH hydrolase"/>
    <property type="match status" value="1"/>
</dbReference>
<name>A0ABU2N1R1_9ACTN</name>
<dbReference type="EMBL" id="JAVREL010000040">
    <property type="protein sequence ID" value="MDT0347710.1"/>
    <property type="molecule type" value="Genomic_DNA"/>
</dbReference>
<evidence type="ECO:0000259" key="5">
    <source>
        <dbReference type="Pfam" id="PF21254"/>
    </source>
</evidence>
<feature type="signal peptide" evidence="3">
    <location>
        <begin position="1"/>
        <end position="24"/>
    </location>
</feature>
<dbReference type="Proteomes" id="UP001183246">
    <property type="component" value="Unassembled WGS sequence"/>
</dbReference>
<protein>
    <submittedName>
        <fullName evidence="6">GDSL-type esterase/lipase family protein</fullName>
    </submittedName>
</protein>
<keyword evidence="7" id="KW-1185">Reference proteome</keyword>
<accession>A0ABU2N1R1</accession>
<evidence type="ECO:0000256" key="1">
    <source>
        <dbReference type="ARBA" id="ARBA00008668"/>
    </source>
</evidence>